<dbReference type="EMBL" id="PSRQ01000016">
    <property type="protein sequence ID" value="PWU23987.1"/>
    <property type="molecule type" value="Genomic_DNA"/>
</dbReference>
<protein>
    <recommendedName>
        <fullName evidence="2">PEGA domain-containing protein</fullName>
    </recommendedName>
</protein>
<name>A0A317JQ38_9BACT</name>
<dbReference type="SUPFAM" id="SSF82171">
    <property type="entry name" value="DPP6 N-terminal domain-like"/>
    <property type="match status" value="1"/>
</dbReference>
<evidence type="ECO:0000313" key="3">
    <source>
        <dbReference type="EMBL" id="PWU23987.1"/>
    </source>
</evidence>
<dbReference type="Proteomes" id="UP000246104">
    <property type="component" value="Unassembled WGS sequence"/>
</dbReference>
<evidence type="ECO:0000259" key="2">
    <source>
        <dbReference type="Pfam" id="PF08308"/>
    </source>
</evidence>
<evidence type="ECO:0000313" key="4">
    <source>
        <dbReference type="Proteomes" id="UP000246104"/>
    </source>
</evidence>
<proteinExistence type="predicted"/>
<gene>
    <name evidence="3" type="ORF">C5B42_01030</name>
</gene>
<reference evidence="3 4" key="1">
    <citation type="submission" date="2018-02" db="EMBL/GenBank/DDBJ databases">
        <title>Genomic Reconstructions from Amazon Rainforest and Pasture Soil Reveal Novel Insights into the Physiology of Candidate Phyla in Tropical Sites.</title>
        <authorList>
            <person name="Kroeger M.E."/>
            <person name="Delmont T."/>
            <person name="Eren A.M."/>
            <person name="Guo J."/>
            <person name="Meyer K.M."/>
            <person name="Khan K."/>
            <person name="Rodrigues J.L.M."/>
            <person name="Bohannan B.J.M."/>
            <person name="Tringe S."/>
            <person name="Borges C.D."/>
            <person name="Tiedje J."/>
            <person name="Tsai S.M."/>
            <person name="Nusslein K."/>
        </authorList>
    </citation>
    <scope>NUCLEOTIDE SEQUENCE [LARGE SCALE GENOMIC DNA]</scope>
    <source>
        <strain evidence="3">Amazon FNV 2010 28 9</strain>
    </source>
</reference>
<comment type="caution">
    <text evidence="3">The sequence shown here is derived from an EMBL/GenBank/DDBJ whole genome shotgun (WGS) entry which is preliminary data.</text>
</comment>
<dbReference type="Pfam" id="PF08308">
    <property type="entry name" value="PEGA"/>
    <property type="match status" value="1"/>
</dbReference>
<dbReference type="AlphaFoldDB" id="A0A317JQ38"/>
<accession>A0A317JQ38</accession>
<evidence type="ECO:0000256" key="1">
    <source>
        <dbReference type="SAM" id="MobiDB-lite"/>
    </source>
</evidence>
<dbReference type="InterPro" id="IPR013229">
    <property type="entry name" value="PEGA"/>
</dbReference>
<feature type="region of interest" description="Disordered" evidence="1">
    <location>
        <begin position="316"/>
        <end position="337"/>
    </location>
</feature>
<feature type="domain" description="PEGA" evidence="2">
    <location>
        <begin position="42"/>
        <end position="105"/>
    </location>
</feature>
<organism evidence="3 4">
    <name type="scientific">Candidatus Cerribacteria bacterium 'Amazon FNV 2010 28 9'</name>
    <dbReference type="NCBI Taxonomy" id="2081795"/>
    <lineage>
        <taxon>Bacteria</taxon>
        <taxon>Candidatus Cerribacteria</taxon>
    </lineage>
</organism>
<sequence length="438" mass="48143">MNKRVLFTFLSFVFIVVGTILAIRYAEGYRPTTHGIVKATGLLAANSFPNGASLYINGNLTSATDTTINLSPGSYDLEIRKEGYFPWRKKVELDSELVTQTNAMLFPTAPGLSPLTYIGADHIFPSPDGQKLLFMTASASAQHDNGLYILDLSDNPLALQRGPRQIAQETSNSPFEKAQYLWSPDSNQVLVSWGNKNILLDANRFTDMETAQDITVHLTDTLATWKTELDRQTQVALSRFPSLIQQIATGSAIQVHISPDQYKLLYTATASATLPATLLSPVPAADSQPQERTIAPGNTYVYDRREDRNFLVEQVTPVSTPTPSPLPKNEKKSEQPALVVATPQKPSIFTTIDVFNAQYSGFYTHSAQWLPDSRHVIIEGPGSITIIEYDGTNTTQIYAGPFIPGVIYPSPNGSEIIILTNFNQPSTVPQNLYAVSLK</sequence>